<gene>
    <name evidence="2" type="ORF">ALECFALPRED_002607</name>
</gene>
<protein>
    <submittedName>
        <fullName evidence="2">Uncharacterized protein</fullName>
    </submittedName>
</protein>
<dbReference type="Gene3D" id="3.40.50.300">
    <property type="entry name" value="P-loop containing nucleotide triphosphate hydrolases"/>
    <property type="match status" value="1"/>
</dbReference>
<dbReference type="Proteomes" id="UP000664203">
    <property type="component" value="Unassembled WGS sequence"/>
</dbReference>
<comment type="caution">
    <text evidence="2">The sequence shown here is derived from an EMBL/GenBank/DDBJ whole genome shotgun (WGS) entry which is preliminary data.</text>
</comment>
<feature type="region of interest" description="Disordered" evidence="1">
    <location>
        <begin position="301"/>
        <end position="344"/>
    </location>
</feature>
<reference evidence="2" key="1">
    <citation type="submission" date="2021-03" db="EMBL/GenBank/DDBJ databases">
        <authorList>
            <person name="Tagirdzhanova G."/>
        </authorList>
    </citation>
    <scope>NUCLEOTIDE SEQUENCE</scope>
</reference>
<evidence type="ECO:0000313" key="2">
    <source>
        <dbReference type="EMBL" id="CAF9906706.1"/>
    </source>
</evidence>
<name>A0A8H3EH87_9LECA</name>
<dbReference type="EMBL" id="CAJPDR010000018">
    <property type="protein sequence ID" value="CAF9906706.1"/>
    <property type="molecule type" value="Genomic_DNA"/>
</dbReference>
<dbReference type="OrthoDB" id="10668446at2759"/>
<sequence length="344" mass="38190">MRQEGAKWASMGMSCWRGKLKAAARDFYVERAASKLGELQSLDSEWSKDLLLSRDNGTITLIDLSRAAAGAWMRSLQTLNAEQTQDFARAGYKSTSLSDIVTMVKGPPGHWKGRADRDARSSEGRPLNVLLSRQKQAVVIFGDKDWIKITITGNEAKKLKNPGYENCHFIKMFDWMQRNGRLVEEPTESRPGLVPICRQNPATQVQTLIFVIDIHHGQRVEELVAFEEGRMQTQKFPPMTTAITLRISVIAINLQDNGSNLVFLDFPSNAQAALQAGGRVIRIGQTLICNIDIIAVDQNMTSPFRPKPPPKGSPSSAASPTLKPPKATYPRSQPPSTRPPVRTR</sequence>
<organism evidence="2 3">
    <name type="scientific">Alectoria fallacina</name>
    <dbReference type="NCBI Taxonomy" id="1903189"/>
    <lineage>
        <taxon>Eukaryota</taxon>
        <taxon>Fungi</taxon>
        <taxon>Dikarya</taxon>
        <taxon>Ascomycota</taxon>
        <taxon>Pezizomycotina</taxon>
        <taxon>Lecanoromycetes</taxon>
        <taxon>OSLEUM clade</taxon>
        <taxon>Lecanoromycetidae</taxon>
        <taxon>Lecanorales</taxon>
        <taxon>Lecanorineae</taxon>
        <taxon>Parmeliaceae</taxon>
        <taxon>Alectoria</taxon>
    </lineage>
</organism>
<evidence type="ECO:0000313" key="3">
    <source>
        <dbReference type="Proteomes" id="UP000664203"/>
    </source>
</evidence>
<dbReference type="InterPro" id="IPR027417">
    <property type="entry name" value="P-loop_NTPase"/>
</dbReference>
<evidence type="ECO:0000256" key="1">
    <source>
        <dbReference type="SAM" id="MobiDB-lite"/>
    </source>
</evidence>
<dbReference type="AlphaFoldDB" id="A0A8H3EH87"/>
<accession>A0A8H3EH87</accession>
<proteinExistence type="predicted"/>
<keyword evidence="3" id="KW-1185">Reference proteome</keyword>